<dbReference type="OrthoDB" id="428603at2759"/>
<sequence>MKKGYAEILFGSYSSVLESRDVTDIRAYELSHRGLGDFSFRSLSEGRHQSIVWARSGSESVLLTALLKKIRESGISIDEAAKVCHKEAPPDKHKEAMRFMEPLAQDLMDCIAAKVPVRNSDASEQLAKAKAKLAEHGIEISPLKRKSDSAPSASEQHGKRAKPPMPVADAESKPLSDVEKLLDEPKRMLDSRPKGARDDHVTEWLNTFETKPDFKGKHPQLVKYVKTVQDLLKKGTAKDEIVSAAIRFGLDAKLASRLSLKNLSATIAVAPLEAA</sequence>
<comment type="caution">
    <text evidence="2">The sequence shown here is derived from an EMBL/GenBank/DDBJ whole genome shotgun (WGS) entry which is preliminary data.</text>
</comment>
<reference evidence="2 3" key="1">
    <citation type="submission" date="2016-02" db="EMBL/GenBank/DDBJ databases">
        <title>Genome analysis of coral dinoflagellate symbionts highlights evolutionary adaptations to a symbiotic lifestyle.</title>
        <authorList>
            <person name="Aranda M."/>
            <person name="Li Y."/>
            <person name="Liew Y.J."/>
            <person name="Baumgarten S."/>
            <person name="Simakov O."/>
            <person name="Wilson M."/>
            <person name="Piel J."/>
            <person name="Ashoor H."/>
            <person name="Bougouffa S."/>
            <person name="Bajic V.B."/>
            <person name="Ryu T."/>
            <person name="Ravasi T."/>
            <person name="Bayer T."/>
            <person name="Micklem G."/>
            <person name="Kim H."/>
            <person name="Bhak J."/>
            <person name="Lajeunesse T.C."/>
            <person name="Voolstra C.R."/>
        </authorList>
    </citation>
    <scope>NUCLEOTIDE SEQUENCE [LARGE SCALE GENOMIC DNA]</scope>
    <source>
        <strain evidence="2 3">CCMP2467</strain>
    </source>
</reference>
<evidence type="ECO:0000313" key="3">
    <source>
        <dbReference type="Proteomes" id="UP000186817"/>
    </source>
</evidence>
<evidence type="ECO:0000256" key="1">
    <source>
        <dbReference type="SAM" id="MobiDB-lite"/>
    </source>
</evidence>
<feature type="region of interest" description="Disordered" evidence="1">
    <location>
        <begin position="138"/>
        <end position="196"/>
    </location>
</feature>
<dbReference type="EMBL" id="LSRX01000165">
    <property type="protein sequence ID" value="OLQ06194.1"/>
    <property type="molecule type" value="Genomic_DNA"/>
</dbReference>
<protein>
    <submittedName>
        <fullName evidence="2">Uncharacterized protein</fullName>
    </submittedName>
</protein>
<evidence type="ECO:0000313" key="2">
    <source>
        <dbReference type="EMBL" id="OLQ06194.1"/>
    </source>
</evidence>
<dbReference type="Proteomes" id="UP000186817">
    <property type="component" value="Unassembled WGS sequence"/>
</dbReference>
<gene>
    <name evidence="2" type="ORF">AK812_SmicGene10540</name>
</gene>
<name>A0A1Q9EFH5_SYMMI</name>
<organism evidence="2 3">
    <name type="scientific">Symbiodinium microadriaticum</name>
    <name type="common">Dinoflagellate</name>
    <name type="synonym">Zooxanthella microadriatica</name>
    <dbReference type="NCBI Taxonomy" id="2951"/>
    <lineage>
        <taxon>Eukaryota</taxon>
        <taxon>Sar</taxon>
        <taxon>Alveolata</taxon>
        <taxon>Dinophyceae</taxon>
        <taxon>Suessiales</taxon>
        <taxon>Symbiodiniaceae</taxon>
        <taxon>Symbiodinium</taxon>
    </lineage>
</organism>
<accession>A0A1Q9EFH5</accession>
<feature type="compositionally biased region" description="Basic and acidic residues" evidence="1">
    <location>
        <begin position="170"/>
        <end position="196"/>
    </location>
</feature>
<dbReference type="AlphaFoldDB" id="A0A1Q9EFH5"/>
<proteinExistence type="predicted"/>
<keyword evidence="3" id="KW-1185">Reference proteome</keyword>